<protein>
    <submittedName>
        <fullName evidence="3">PD-(D/E)XK nuclease superfamily protein</fullName>
    </submittedName>
</protein>
<dbReference type="Proteomes" id="UP000199513">
    <property type="component" value="Unassembled WGS sequence"/>
</dbReference>
<dbReference type="InterPro" id="IPR011604">
    <property type="entry name" value="PDDEXK-like_dom_sf"/>
</dbReference>
<dbReference type="SUPFAM" id="SSF52540">
    <property type="entry name" value="P-loop containing nucleoside triphosphate hydrolases"/>
    <property type="match status" value="2"/>
</dbReference>
<dbReference type="EMBL" id="FONY01000013">
    <property type="protein sequence ID" value="SFF01972.1"/>
    <property type="molecule type" value="Genomic_DNA"/>
</dbReference>
<keyword evidence="1" id="KW-0175">Coiled coil</keyword>
<evidence type="ECO:0000256" key="1">
    <source>
        <dbReference type="SAM" id="Coils"/>
    </source>
</evidence>
<evidence type="ECO:0000313" key="3">
    <source>
        <dbReference type="EMBL" id="SFF01972.1"/>
    </source>
</evidence>
<accession>A0A1I2F9E6</accession>
<feature type="coiled-coil region" evidence="1">
    <location>
        <begin position="443"/>
        <end position="470"/>
    </location>
</feature>
<proteinExistence type="predicted"/>
<name>A0A1I2F9E6_9BACT</name>
<sequence length="1058" mass="123137">MQIPFLKKVAYEILEKYKNTLSSIHLVLPTNRSCLYMKHYLAEVAQASFISPEIMSINDFVRKIADVEVADNVILLFELFESFSKTVQAEEAGNLEKFVPLGSSLLNDFNMIDMNLVNPDAFFDYLAEAKAIERWAKESLGWEEEEEIQDWEKLEEAKSKIQEKYAKSENAHDYYAFWGYLKDTYNDFKNKLLAKNMAYQGLAFRRVIDNVSKYVTESDIQQAIFVGFNQLTKAEEALMKEFYKQKRADFYWEIDSYYFENKGHEAGFYLRKYAEWVGEENLKWVDKRLSTEPKQIHILSVSNKVTQAKLIGDILEKKLIEISKNAEERTFKTSINQIGIVLPDETMLLPILHSLPVVDRNKPNNAHSISLKEHLNVTMGLSIDKTPLFYLIDNLFTFQENLQIIEQNGEKFVNVYYKDIIKILRHPFIQYSKSKDAKLYEIVKDTTERLSEIDKEVGEIERQSKQAVEKGNYDQIQEHLEKIQKDNLIYIPLYELTEEWGQSLPFYKKIFTFWKKEGDKKVVSNAIKALFDLVSVLVDLFDDEHNVLENEYLLQFYTLLNRINDILGEKKNELTIRTFKQFLYENIRNAAVPFTGEPLSPVQIMGMLESRTLDFETVIIPSCNEGILPKGKLIGSVIPFDVRVRFGIPTHIEGDASYAYTFFRLFHHAKEIFLIYTTSSGTGLGGAERSRYLTQIQAEMSQLSNLEIKEKQLILSLPDSAQRKTEIKKTPEIIKKIEDFLANNYQKDEKGAKPKGGLTPSVINMYLRNPLEFFQKKILQLNDPNEIEEEMMANTFGSVIHDFLEKNLENFKGKSVGEKELIVLIQSDEQILQVIEEIIKTQKGGIVTEKGKNYILKRIANYLIKNFVKQQADKETPLYIVEQENHLSTTLWTELPSGKKVRVFLTGKTDRIDIVKEQFRIVDYKTGTFNEADLKAEDKETLLQNPDKDKVVQLMLYKYLLIKEMENSKRFDEKLPDKLSGKEALVKFPILSGYYFFRKMKKGFVGYELKDEPQSIQEFMPYIEDFIHAIVRDMLDESKPFKERGGEISEDSEEERKD</sequence>
<dbReference type="STRING" id="1003.SAMN04488541_101316"/>
<dbReference type="Gene3D" id="3.90.320.10">
    <property type="match status" value="1"/>
</dbReference>
<evidence type="ECO:0000259" key="2">
    <source>
        <dbReference type="Pfam" id="PF12705"/>
    </source>
</evidence>
<organism evidence="3 4">
    <name type="scientific">Thermoflexibacter ruber</name>
    <dbReference type="NCBI Taxonomy" id="1003"/>
    <lineage>
        <taxon>Bacteria</taxon>
        <taxon>Pseudomonadati</taxon>
        <taxon>Bacteroidota</taxon>
        <taxon>Cytophagia</taxon>
        <taxon>Cytophagales</taxon>
        <taxon>Thermoflexibacteraceae</taxon>
        <taxon>Thermoflexibacter</taxon>
    </lineage>
</organism>
<dbReference type="RefSeq" id="WP_091543941.1">
    <property type="nucleotide sequence ID" value="NZ_FONY01000013.1"/>
</dbReference>
<keyword evidence="4" id="KW-1185">Reference proteome</keyword>
<evidence type="ECO:0000313" key="4">
    <source>
        <dbReference type="Proteomes" id="UP000199513"/>
    </source>
</evidence>
<dbReference type="InterPro" id="IPR038726">
    <property type="entry name" value="PDDEXK_AddAB-type"/>
</dbReference>
<dbReference type="SUPFAM" id="SSF52980">
    <property type="entry name" value="Restriction endonuclease-like"/>
    <property type="match status" value="1"/>
</dbReference>
<gene>
    <name evidence="3" type="ORF">SAMN04488541_101316</name>
</gene>
<dbReference type="InterPro" id="IPR011335">
    <property type="entry name" value="Restrct_endonuc-II-like"/>
</dbReference>
<dbReference type="Pfam" id="PF12705">
    <property type="entry name" value="PDDEXK_1"/>
    <property type="match status" value="1"/>
</dbReference>
<dbReference type="InterPro" id="IPR027417">
    <property type="entry name" value="P-loop_NTPase"/>
</dbReference>
<dbReference type="OrthoDB" id="9762792at2"/>
<feature type="domain" description="PD-(D/E)XK endonuclease-like" evidence="2">
    <location>
        <begin position="758"/>
        <end position="1037"/>
    </location>
</feature>
<reference evidence="3 4" key="1">
    <citation type="submission" date="2016-10" db="EMBL/GenBank/DDBJ databases">
        <authorList>
            <person name="de Groot N.N."/>
        </authorList>
    </citation>
    <scope>NUCLEOTIDE SEQUENCE [LARGE SCALE GENOMIC DNA]</scope>
    <source>
        <strain>GEY</strain>
        <strain evidence="4">DSM 9560</strain>
    </source>
</reference>
<dbReference type="AlphaFoldDB" id="A0A1I2F9E6"/>